<keyword evidence="10" id="KW-0443">Lipid metabolism</keyword>
<comment type="cofactor">
    <cofactor evidence="1">
        <name>Mg(2+)</name>
        <dbReference type="ChEBI" id="CHEBI:18420"/>
    </cofactor>
</comment>
<evidence type="ECO:0000256" key="13">
    <source>
        <dbReference type="SAM" id="MobiDB-lite"/>
    </source>
</evidence>
<evidence type="ECO:0000256" key="6">
    <source>
        <dbReference type="ARBA" id="ARBA00022741"/>
    </source>
</evidence>
<feature type="domain" description="DAGKc" evidence="14">
    <location>
        <begin position="1"/>
        <end position="114"/>
    </location>
</feature>
<comment type="similarity">
    <text evidence="2">Belongs to the diacylglycerol/lipid kinase family.</text>
</comment>
<evidence type="ECO:0000313" key="15">
    <source>
        <dbReference type="EMBL" id="RYV50848.1"/>
    </source>
</evidence>
<keyword evidence="8" id="KW-0067">ATP-binding</keyword>
<keyword evidence="7 15" id="KW-0418">Kinase</keyword>
<dbReference type="InterPro" id="IPR045540">
    <property type="entry name" value="YegS/DAGK_C"/>
</dbReference>
<reference evidence="15 16" key="1">
    <citation type="submission" date="2019-01" db="EMBL/GenBank/DDBJ databases">
        <title>Novel species of Cellulomonas.</title>
        <authorList>
            <person name="Liu Q."/>
            <person name="Xin Y.-H."/>
        </authorList>
    </citation>
    <scope>NUCLEOTIDE SEQUENCE [LARGE SCALE GENOMIC DNA]</scope>
    <source>
        <strain evidence="15 16">HLT2-17</strain>
    </source>
</reference>
<evidence type="ECO:0000259" key="14">
    <source>
        <dbReference type="PROSITE" id="PS50146"/>
    </source>
</evidence>
<evidence type="ECO:0000256" key="4">
    <source>
        <dbReference type="ARBA" id="ARBA00022679"/>
    </source>
</evidence>
<keyword evidence="12" id="KW-1208">Phospholipid metabolism</keyword>
<dbReference type="InterPro" id="IPR005218">
    <property type="entry name" value="Diacylglycerol/lipid_kinase"/>
</dbReference>
<keyword evidence="6" id="KW-0547">Nucleotide-binding</keyword>
<organism evidence="15 16">
    <name type="scientific">Pengzhenrongella frigida</name>
    <dbReference type="NCBI Taxonomy" id="1259133"/>
    <lineage>
        <taxon>Bacteria</taxon>
        <taxon>Bacillati</taxon>
        <taxon>Actinomycetota</taxon>
        <taxon>Actinomycetes</taxon>
        <taxon>Micrococcales</taxon>
        <taxon>Pengzhenrongella</taxon>
    </lineage>
</organism>
<keyword evidence="11" id="KW-0594">Phospholipid biosynthesis</keyword>
<dbReference type="Proteomes" id="UP000293764">
    <property type="component" value="Unassembled WGS sequence"/>
</dbReference>
<evidence type="ECO:0000256" key="11">
    <source>
        <dbReference type="ARBA" id="ARBA00023209"/>
    </source>
</evidence>
<keyword evidence="4" id="KW-0808">Transferase</keyword>
<dbReference type="PANTHER" id="PTHR12358:SF106">
    <property type="entry name" value="LIPID KINASE YEGS"/>
    <property type="match status" value="1"/>
</dbReference>
<keyword evidence="5" id="KW-0479">Metal-binding</keyword>
<gene>
    <name evidence="15" type="ORF">EUA98_11285</name>
</gene>
<protein>
    <submittedName>
        <fullName evidence="15">YegS/Rv2252/BmrU family lipid kinase</fullName>
    </submittedName>
</protein>
<dbReference type="PROSITE" id="PS50146">
    <property type="entry name" value="DAGK"/>
    <property type="match status" value="1"/>
</dbReference>
<dbReference type="RefSeq" id="WP_130102789.1">
    <property type="nucleotide sequence ID" value="NZ_SDWW01000025.1"/>
</dbReference>
<evidence type="ECO:0000256" key="2">
    <source>
        <dbReference type="ARBA" id="ARBA00005983"/>
    </source>
</evidence>
<comment type="caution">
    <text evidence="15">The sequence shown here is derived from an EMBL/GenBank/DDBJ whole genome shotgun (WGS) entry which is preliminary data.</text>
</comment>
<keyword evidence="16" id="KW-1185">Reference proteome</keyword>
<dbReference type="GO" id="GO:0016301">
    <property type="term" value="F:kinase activity"/>
    <property type="evidence" value="ECO:0007669"/>
    <property type="project" value="UniProtKB-KW"/>
</dbReference>
<sequence length="294" mass="30871">MPARREVIESVLTDAGWPSPAWLETTEQDPGAAQARQAIKNGAELVFACGGDGTVRSCIEGLAGTGIALAILPAGTGNLLATNLGVPLDTAAGVRLATAGGRHRIDIGEVEGRAFAVMAGVGFDAALLGDASSTLKARIGAPAYVLSALRHLRDRPMSLQIRIDQEPTRKRQARTVVIGNVGRLQGGVDLLPDASPDNGQFDVAILAPRSLGHWVALAWGVVLRHRRVQHREVLRGSRITVTSDRDQPRQLDGDIIDPGRSLTVDVRPGALEVCVPLPNGGSDPSARTRSPAGD</sequence>
<dbReference type="InterPro" id="IPR001206">
    <property type="entry name" value="Diacylglycerol_kinase_cat_dom"/>
</dbReference>
<dbReference type="Pfam" id="PF19279">
    <property type="entry name" value="YegS_C"/>
    <property type="match status" value="1"/>
</dbReference>
<dbReference type="InterPro" id="IPR050187">
    <property type="entry name" value="Lipid_Phosphate_FormReg"/>
</dbReference>
<dbReference type="AlphaFoldDB" id="A0A4Q5MYQ9"/>
<dbReference type="Gene3D" id="2.60.200.40">
    <property type="match status" value="1"/>
</dbReference>
<accession>A0A4Q5MYQ9</accession>
<dbReference type="PANTHER" id="PTHR12358">
    <property type="entry name" value="SPHINGOSINE KINASE"/>
    <property type="match status" value="1"/>
</dbReference>
<dbReference type="OrthoDB" id="3171056at2"/>
<evidence type="ECO:0000256" key="3">
    <source>
        <dbReference type="ARBA" id="ARBA00022516"/>
    </source>
</evidence>
<dbReference type="GO" id="GO:0046872">
    <property type="term" value="F:metal ion binding"/>
    <property type="evidence" value="ECO:0007669"/>
    <property type="project" value="UniProtKB-KW"/>
</dbReference>
<proteinExistence type="inferred from homology"/>
<dbReference type="SUPFAM" id="SSF111331">
    <property type="entry name" value="NAD kinase/diacylglycerol kinase-like"/>
    <property type="match status" value="1"/>
</dbReference>
<evidence type="ECO:0000256" key="7">
    <source>
        <dbReference type="ARBA" id="ARBA00022777"/>
    </source>
</evidence>
<dbReference type="GO" id="GO:0005524">
    <property type="term" value="F:ATP binding"/>
    <property type="evidence" value="ECO:0007669"/>
    <property type="project" value="UniProtKB-KW"/>
</dbReference>
<evidence type="ECO:0000256" key="5">
    <source>
        <dbReference type="ARBA" id="ARBA00022723"/>
    </source>
</evidence>
<evidence type="ECO:0000256" key="8">
    <source>
        <dbReference type="ARBA" id="ARBA00022840"/>
    </source>
</evidence>
<dbReference type="InterPro" id="IPR017438">
    <property type="entry name" value="ATP-NAD_kinase_N"/>
</dbReference>
<keyword evidence="9" id="KW-0460">Magnesium</keyword>
<dbReference type="EMBL" id="SDWW01000025">
    <property type="protein sequence ID" value="RYV50848.1"/>
    <property type="molecule type" value="Genomic_DNA"/>
</dbReference>
<feature type="region of interest" description="Disordered" evidence="13">
    <location>
        <begin position="275"/>
        <end position="294"/>
    </location>
</feature>
<dbReference type="InterPro" id="IPR016064">
    <property type="entry name" value="NAD/diacylglycerol_kinase_sf"/>
</dbReference>
<keyword evidence="3" id="KW-0444">Lipid biosynthesis</keyword>
<name>A0A4Q5MYQ9_9MICO</name>
<dbReference type="Gene3D" id="3.40.50.10330">
    <property type="entry name" value="Probable inorganic polyphosphate/atp-NAD kinase, domain 1"/>
    <property type="match status" value="1"/>
</dbReference>
<evidence type="ECO:0000256" key="12">
    <source>
        <dbReference type="ARBA" id="ARBA00023264"/>
    </source>
</evidence>
<evidence type="ECO:0000256" key="9">
    <source>
        <dbReference type="ARBA" id="ARBA00022842"/>
    </source>
</evidence>
<dbReference type="GO" id="GO:0008654">
    <property type="term" value="P:phospholipid biosynthetic process"/>
    <property type="evidence" value="ECO:0007669"/>
    <property type="project" value="UniProtKB-KW"/>
</dbReference>
<evidence type="ECO:0000256" key="1">
    <source>
        <dbReference type="ARBA" id="ARBA00001946"/>
    </source>
</evidence>
<dbReference type="GO" id="GO:0005886">
    <property type="term" value="C:plasma membrane"/>
    <property type="evidence" value="ECO:0007669"/>
    <property type="project" value="TreeGrafter"/>
</dbReference>
<evidence type="ECO:0000313" key="16">
    <source>
        <dbReference type="Proteomes" id="UP000293764"/>
    </source>
</evidence>
<dbReference type="Pfam" id="PF00781">
    <property type="entry name" value="DAGK_cat"/>
    <property type="match status" value="1"/>
</dbReference>
<dbReference type="NCBIfam" id="TIGR00147">
    <property type="entry name" value="YegS/Rv2252/BmrU family lipid kinase"/>
    <property type="match status" value="1"/>
</dbReference>
<evidence type="ECO:0000256" key="10">
    <source>
        <dbReference type="ARBA" id="ARBA00023098"/>
    </source>
</evidence>